<feature type="transmembrane region" description="Helical" evidence="2">
    <location>
        <begin position="12"/>
        <end position="32"/>
    </location>
</feature>
<dbReference type="EMBL" id="JARJCW010000005">
    <property type="protein sequence ID" value="KAJ7224631.1"/>
    <property type="molecule type" value="Genomic_DNA"/>
</dbReference>
<dbReference type="PANTHER" id="PTHR40465:SF1">
    <property type="entry name" value="DUF6534 DOMAIN-CONTAINING PROTEIN"/>
    <property type="match status" value="1"/>
</dbReference>
<feature type="transmembrane region" description="Helical" evidence="2">
    <location>
        <begin position="160"/>
        <end position="185"/>
    </location>
</feature>
<dbReference type="Pfam" id="PF20152">
    <property type="entry name" value="DUF6534"/>
    <property type="match status" value="1"/>
</dbReference>
<feature type="transmembrane region" description="Helical" evidence="2">
    <location>
        <begin position="205"/>
        <end position="234"/>
    </location>
</feature>
<feature type="region of interest" description="Disordered" evidence="1">
    <location>
        <begin position="262"/>
        <end position="296"/>
    </location>
</feature>
<reference evidence="4" key="1">
    <citation type="submission" date="2023-03" db="EMBL/GenBank/DDBJ databases">
        <title>Massive genome expansion in bonnet fungi (Mycena s.s.) driven by repeated elements and novel gene families across ecological guilds.</title>
        <authorList>
            <consortium name="Lawrence Berkeley National Laboratory"/>
            <person name="Harder C.B."/>
            <person name="Miyauchi S."/>
            <person name="Viragh M."/>
            <person name="Kuo A."/>
            <person name="Thoen E."/>
            <person name="Andreopoulos B."/>
            <person name="Lu D."/>
            <person name="Skrede I."/>
            <person name="Drula E."/>
            <person name="Henrissat B."/>
            <person name="Morin E."/>
            <person name="Kohler A."/>
            <person name="Barry K."/>
            <person name="LaButti K."/>
            <person name="Morin E."/>
            <person name="Salamov A."/>
            <person name="Lipzen A."/>
            <person name="Mereny Z."/>
            <person name="Hegedus B."/>
            <person name="Baldrian P."/>
            <person name="Stursova M."/>
            <person name="Weitz H."/>
            <person name="Taylor A."/>
            <person name="Grigoriev I.V."/>
            <person name="Nagy L.G."/>
            <person name="Martin F."/>
            <person name="Kauserud H."/>
        </authorList>
    </citation>
    <scope>NUCLEOTIDE SEQUENCE</scope>
    <source>
        <strain evidence="4">9144</strain>
    </source>
</reference>
<dbReference type="Proteomes" id="UP001219525">
    <property type="component" value="Unassembled WGS sequence"/>
</dbReference>
<evidence type="ECO:0000256" key="1">
    <source>
        <dbReference type="SAM" id="MobiDB-lite"/>
    </source>
</evidence>
<accession>A0AAD7E2G6</accession>
<keyword evidence="2" id="KW-0472">Membrane</keyword>
<evidence type="ECO:0000259" key="3">
    <source>
        <dbReference type="Pfam" id="PF20152"/>
    </source>
</evidence>
<sequence length="296" mass="33101">MSASAFPAPHDTLGAVEIGFIVSTFLFGIVTLQTFNYYRTYSDDSAGLKTLVHSCRLFEVGHSICGWDGVYSISVTFYGQPQHILDPPAVVGLLPLFTAIPILLVQWFFCLRIGRLSGRWHFARLLAFFCAIPTTLTMALVVMFQLGHGFATLEGGKGKLLMTIATSFHPPAHILLAFALCYSLWQFREPSEFEQPRDIVDNIIIWTVETTLLTCVFSFGYMILVMSWMAFYVVHPKRELNRRSALRKEAMRPAFRFALSDPNFSSGGQQDTTLEAGSLGKERARSASEMSLGLMK</sequence>
<feature type="transmembrane region" description="Helical" evidence="2">
    <location>
        <begin position="89"/>
        <end position="109"/>
    </location>
</feature>
<organism evidence="4 5">
    <name type="scientific">Mycena pura</name>
    <dbReference type="NCBI Taxonomy" id="153505"/>
    <lineage>
        <taxon>Eukaryota</taxon>
        <taxon>Fungi</taxon>
        <taxon>Dikarya</taxon>
        <taxon>Basidiomycota</taxon>
        <taxon>Agaricomycotina</taxon>
        <taxon>Agaricomycetes</taxon>
        <taxon>Agaricomycetidae</taxon>
        <taxon>Agaricales</taxon>
        <taxon>Marasmiineae</taxon>
        <taxon>Mycenaceae</taxon>
        <taxon>Mycena</taxon>
    </lineage>
</organism>
<dbReference type="PANTHER" id="PTHR40465">
    <property type="entry name" value="CHROMOSOME 1, WHOLE GENOME SHOTGUN SEQUENCE"/>
    <property type="match status" value="1"/>
</dbReference>
<gene>
    <name evidence="4" type="ORF">GGX14DRAFT_426352</name>
</gene>
<protein>
    <recommendedName>
        <fullName evidence="3">DUF6534 domain-containing protein</fullName>
    </recommendedName>
</protein>
<feature type="domain" description="DUF6534" evidence="3">
    <location>
        <begin position="174"/>
        <end position="236"/>
    </location>
</feature>
<evidence type="ECO:0000256" key="2">
    <source>
        <dbReference type="SAM" id="Phobius"/>
    </source>
</evidence>
<feature type="compositionally biased region" description="Polar residues" evidence="1">
    <location>
        <begin position="262"/>
        <end position="275"/>
    </location>
</feature>
<comment type="caution">
    <text evidence="4">The sequence shown here is derived from an EMBL/GenBank/DDBJ whole genome shotgun (WGS) entry which is preliminary data.</text>
</comment>
<keyword evidence="2" id="KW-0812">Transmembrane</keyword>
<keyword evidence="2" id="KW-1133">Transmembrane helix</keyword>
<proteinExistence type="predicted"/>
<feature type="transmembrane region" description="Helical" evidence="2">
    <location>
        <begin position="121"/>
        <end position="148"/>
    </location>
</feature>
<dbReference type="AlphaFoldDB" id="A0AAD7E2G6"/>
<dbReference type="InterPro" id="IPR045339">
    <property type="entry name" value="DUF6534"/>
</dbReference>
<evidence type="ECO:0000313" key="4">
    <source>
        <dbReference type="EMBL" id="KAJ7224631.1"/>
    </source>
</evidence>
<keyword evidence="5" id="KW-1185">Reference proteome</keyword>
<name>A0AAD7E2G6_9AGAR</name>
<evidence type="ECO:0000313" key="5">
    <source>
        <dbReference type="Proteomes" id="UP001219525"/>
    </source>
</evidence>